<evidence type="ECO:0000256" key="2">
    <source>
        <dbReference type="ARBA" id="ARBA00022723"/>
    </source>
</evidence>
<dbReference type="GO" id="GO:0046872">
    <property type="term" value="F:metal ion binding"/>
    <property type="evidence" value="ECO:0007669"/>
    <property type="project" value="UniProtKB-KW"/>
</dbReference>
<evidence type="ECO:0000259" key="6">
    <source>
        <dbReference type="Pfam" id="PF16188"/>
    </source>
</evidence>
<dbReference type="AlphaFoldDB" id="A0A0D3K0I5"/>
<dbReference type="HOGENOM" id="CLU_011781_2_4_1"/>
<feature type="domain" description="Creatinase N-terminal" evidence="5">
    <location>
        <begin position="43"/>
        <end position="159"/>
    </location>
</feature>
<dbReference type="InterPro" id="IPR050422">
    <property type="entry name" value="X-Pro_aminopeptidase_P"/>
</dbReference>
<accession>A0A0D3K0I5</accession>
<dbReference type="eggNOG" id="KOG2413">
    <property type="taxonomic scope" value="Eukaryota"/>
</dbReference>
<dbReference type="STRING" id="2903.R1ERL3"/>
<dbReference type="SUPFAM" id="SSF55920">
    <property type="entry name" value="Creatinase/aminopeptidase"/>
    <property type="match status" value="1"/>
</dbReference>
<organism evidence="7 8">
    <name type="scientific">Emiliania huxleyi (strain CCMP1516)</name>
    <dbReference type="NCBI Taxonomy" id="280463"/>
    <lineage>
        <taxon>Eukaryota</taxon>
        <taxon>Haptista</taxon>
        <taxon>Haptophyta</taxon>
        <taxon>Prymnesiophyceae</taxon>
        <taxon>Isochrysidales</taxon>
        <taxon>Noelaerhabdaceae</taxon>
        <taxon>Emiliania</taxon>
    </lineage>
</organism>
<dbReference type="InterPro" id="IPR032416">
    <property type="entry name" value="Peptidase_M24_C"/>
</dbReference>
<dbReference type="Pfam" id="PF16188">
    <property type="entry name" value="Peptidase_M24_C"/>
    <property type="match status" value="1"/>
</dbReference>
<evidence type="ECO:0000256" key="1">
    <source>
        <dbReference type="ARBA" id="ARBA00008766"/>
    </source>
</evidence>
<dbReference type="InterPro" id="IPR036005">
    <property type="entry name" value="Creatinase/aminopeptidase-like"/>
</dbReference>
<evidence type="ECO:0000256" key="3">
    <source>
        <dbReference type="ARBA" id="ARBA00022801"/>
    </source>
</evidence>
<protein>
    <submittedName>
        <fullName evidence="7">Uncharacterized protein</fullName>
    </submittedName>
</protein>
<dbReference type="Pfam" id="PF01321">
    <property type="entry name" value="Creatinase_N"/>
    <property type="match status" value="1"/>
</dbReference>
<reference evidence="7" key="2">
    <citation type="submission" date="2024-10" db="UniProtKB">
        <authorList>
            <consortium name="EnsemblProtists"/>
        </authorList>
    </citation>
    <scope>IDENTIFICATION</scope>
</reference>
<dbReference type="Pfam" id="PF00557">
    <property type="entry name" value="Peptidase_M24"/>
    <property type="match status" value="1"/>
</dbReference>
<dbReference type="EnsemblProtists" id="EOD29270">
    <property type="protein sequence ID" value="EOD29270"/>
    <property type="gene ID" value="EMIHUDRAFT_449847"/>
</dbReference>
<proteinExistence type="inferred from homology"/>
<dbReference type="FunFam" id="3.40.350.10:FF:000003">
    <property type="entry name" value="Xaa-pro aminopeptidase P"/>
    <property type="match status" value="1"/>
</dbReference>
<keyword evidence="2" id="KW-0479">Metal-binding</keyword>
<dbReference type="GeneID" id="19046619"/>
<dbReference type="PaxDb" id="2903-EOD29270"/>
<keyword evidence="8" id="KW-1185">Reference proteome</keyword>
<dbReference type="InterPro" id="IPR029149">
    <property type="entry name" value="Creatin/AminoP/Spt16_N"/>
</dbReference>
<dbReference type="InterPro" id="IPR000994">
    <property type="entry name" value="Pept_M24"/>
</dbReference>
<dbReference type="KEGG" id="ehx:EMIHUDRAFT_449847"/>
<dbReference type="OMA" id="WTDSRYH"/>
<evidence type="ECO:0000259" key="4">
    <source>
        <dbReference type="Pfam" id="PF00557"/>
    </source>
</evidence>
<dbReference type="Gene3D" id="3.90.230.10">
    <property type="entry name" value="Creatinase/methionine aminopeptidase superfamily"/>
    <property type="match status" value="1"/>
</dbReference>
<dbReference type="GO" id="GO:0016787">
    <property type="term" value="F:hydrolase activity"/>
    <property type="evidence" value="ECO:0007669"/>
    <property type="project" value="UniProtKB-KW"/>
</dbReference>
<feature type="domain" description="Peptidase M24" evidence="4">
    <location>
        <begin position="294"/>
        <end position="461"/>
    </location>
</feature>
<dbReference type="Gene3D" id="3.40.350.10">
    <property type="entry name" value="Creatinase/prolidase N-terminal domain"/>
    <property type="match status" value="1"/>
</dbReference>
<dbReference type="GO" id="GO:0005737">
    <property type="term" value="C:cytoplasm"/>
    <property type="evidence" value="ECO:0007669"/>
    <property type="project" value="UniProtKB-ARBA"/>
</dbReference>
<comment type="similarity">
    <text evidence="1">Belongs to the peptidase M24B family.</text>
</comment>
<reference evidence="8" key="1">
    <citation type="journal article" date="2013" name="Nature">
        <title>Pan genome of the phytoplankton Emiliania underpins its global distribution.</title>
        <authorList>
            <person name="Read B.A."/>
            <person name="Kegel J."/>
            <person name="Klute M.J."/>
            <person name="Kuo A."/>
            <person name="Lefebvre S.C."/>
            <person name="Maumus F."/>
            <person name="Mayer C."/>
            <person name="Miller J."/>
            <person name="Monier A."/>
            <person name="Salamov A."/>
            <person name="Young J."/>
            <person name="Aguilar M."/>
            <person name="Claverie J.M."/>
            <person name="Frickenhaus S."/>
            <person name="Gonzalez K."/>
            <person name="Herman E.K."/>
            <person name="Lin Y.C."/>
            <person name="Napier J."/>
            <person name="Ogata H."/>
            <person name="Sarno A.F."/>
            <person name="Shmutz J."/>
            <person name="Schroeder D."/>
            <person name="de Vargas C."/>
            <person name="Verret F."/>
            <person name="von Dassow P."/>
            <person name="Valentin K."/>
            <person name="Van de Peer Y."/>
            <person name="Wheeler G."/>
            <person name="Dacks J.B."/>
            <person name="Delwiche C.F."/>
            <person name="Dyhrman S.T."/>
            <person name="Glockner G."/>
            <person name="John U."/>
            <person name="Richards T."/>
            <person name="Worden A.Z."/>
            <person name="Zhang X."/>
            <person name="Grigoriev I.V."/>
            <person name="Allen A.E."/>
            <person name="Bidle K."/>
            <person name="Borodovsky M."/>
            <person name="Bowler C."/>
            <person name="Brownlee C."/>
            <person name="Cock J.M."/>
            <person name="Elias M."/>
            <person name="Gladyshev V.N."/>
            <person name="Groth M."/>
            <person name="Guda C."/>
            <person name="Hadaegh A."/>
            <person name="Iglesias-Rodriguez M.D."/>
            <person name="Jenkins J."/>
            <person name="Jones B.M."/>
            <person name="Lawson T."/>
            <person name="Leese F."/>
            <person name="Lindquist E."/>
            <person name="Lobanov A."/>
            <person name="Lomsadze A."/>
            <person name="Malik S.B."/>
            <person name="Marsh M.E."/>
            <person name="Mackinder L."/>
            <person name="Mock T."/>
            <person name="Mueller-Roeber B."/>
            <person name="Pagarete A."/>
            <person name="Parker M."/>
            <person name="Probert I."/>
            <person name="Quesneville H."/>
            <person name="Raines C."/>
            <person name="Rensing S.A."/>
            <person name="Riano-Pachon D.M."/>
            <person name="Richier S."/>
            <person name="Rokitta S."/>
            <person name="Shiraiwa Y."/>
            <person name="Soanes D.M."/>
            <person name="van der Giezen M."/>
            <person name="Wahlund T.M."/>
            <person name="Williams B."/>
            <person name="Wilson W."/>
            <person name="Wolfe G."/>
            <person name="Wurch L.L."/>
        </authorList>
    </citation>
    <scope>NUCLEOTIDE SEQUENCE</scope>
</reference>
<dbReference type="RefSeq" id="XP_005781699.1">
    <property type="nucleotide sequence ID" value="XM_005781642.1"/>
</dbReference>
<dbReference type="PANTHER" id="PTHR43763:SF6">
    <property type="entry name" value="XAA-PRO AMINOPEPTIDASE 1"/>
    <property type="match status" value="1"/>
</dbReference>
<keyword evidence="3" id="KW-0378">Hydrolase</keyword>
<dbReference type="Proteomes" id="UP000013827">
    <property type="component" value="Unassembled WGS sequence"/>
</dbReference>
<sequence>MAQTATTAVPLGWSDQSCPCCFRPGAPLCEDFTPFDMALKVAGMRSLLKAHSLAAYLVPSGDAHSSEYVSEADKRREWLTGFTGSAGTALVTADKALVWTDGRYFVQAAKQLSGTEWVLMRSHEPGVPTLEEWVRTHLPEGAVGADPRLISIDFADGWAASGCLPLRLVPGNLVDAVWKKRPPVSSNGVLPHPLALSGERVADKLARVGAKEGEGRVTSRLFNLRGSDIECNPVFLGYAVLTASPGEEEGAPLVTRARLFLRALDEEDEASNAATGGTAFVELAAYSSFGADEAALRPNAAVIHYHATHGACSLIDRESVYLCDTGGQYLDGTTDVTRTLHFGSPTADERRAYTRGHLDLALATFPSGTSGLMLECLARAPGWRDGMNFLHGTGHGIGAYLNVHEGPAGIGGGATDIGQVSEARRRMYLYPIEAGHYLSDEPGFYLEGKFGIRIEADLIVVEQPTHFAWGSRPYLGFRYCSPVPFCRALIEVELLEPRQREWIDAFHVRCRDEVNAELLRRAAAGGKDGVEEDLARSQAWLWRETQPL</sequence>
<dbReference type="InterPro" id="IPR000587">
    <property type="entry name" value="Creatinase_N"/>
</dbReference>
<evidence type="ECO:0000313" key="7">
    <source>
        <dbReference type="EnsemblProtists" id="EOD29270"/>
    </source>
</evidence>
<feature type="domain" description="Peptidase M24 C-terminal" evidence="6">
    <location>
        <begin position="473"/>
        <end position="548"/>
    </location>
</feature>
<dbReference type="PANTHER" id="PTHR43763">
    <property type="entry name" value="XAA-PRO AMINOPEPTIDASE 1"/>
    <property type="match status" value="1"/>
</dbReference>
<evidence type="ECO:0000313" key="8">
    <source>
        <dbReference type="Proteomes" id="UP000013827"/>
    </source>
</evidence>
<evidence type="ECO:0000259" key="5">
    <source>
        <dbReference type="Pfam" id="PF01321"/>
    </source>
</evidence>
<dbReference type="SUPFAM" id="SSF53092">
    <property type="entry name" value="Creatinase/prolidase N-terminal domain"/>
    <property type="match status" value="1"/>
</dbReference>
<name>A0A0D3K0I5_EMIH1</name>